<dbReference type="EMBL" id="JBHSRS010000002">
    <property type="protein sequence ID" value="MFC6279790.1"/>
    <property type="molecule type" value="Genomic_DNA"/>
</dbReference>
<gene>
    <name evidence="4" type="ORF">ACFQND_00860</name>
</gene>
<keyword evidence="2" id="KW-0472">Membrane</keyword>
<evidence type="ECO:0000256" key="1">
    <source>
        <dbReference type="ARBA" id="ARBA00007613"/>
    </source>
</evidence>
<keyword evidence="2" id="KW-0564">Palmitate</keyword>
<sequence length="483" mass="50631">MAPLLPVVSRTGFRLSVIVAAVLLAGCAAGPDYVRPAVETPAAWKETGAWKTAQPQPADSQHPWWEAYGDSILNTLVAQANAANQNIRQAEAQYRAASAAADAARAGFFPTAGVSAGAGRALTNSNGIRLGNNENLGFAASWQPDLWGSVRRSVEAGNAGAQASADDLAGAQLSIQAAVVQDYLQLRVTDQLRELYAATTLAYTRALELTQHQYEAGVALRSDVALAQSQLKTAQAQGTDLDAQRAQLEHALAILTGRPPAAFSLAPATAEHPFEARLPASPPGLPSELLERRPDIASAERHVAQANANIGVATAAYFPSLTLSASGGFSAAQFGTLFNTPSRVWSLGAALAQTLFDGGLRRARTAQAVATYDASVAQYKQTVLNGFQQVEDNLSTLRVLDGEARLQDEAVQASQLAERLALAQYRAGSANYLAVVTAQNLSLANQRTAAQLLGRQLAASVSLITATGGGWNAPTTESRKPTP</sequence>
<reference evidence="5" key="1">
    <citation type="journal article" date="2019" name="Int. J. Syst. Evol. Microbiol.">
        <title>The Global Catalogue of Microorganisms (GCM) 10K type strain sequencing project: providing services to taxonomists for standard genome sequencing and annotation.</title>
        <authorList>
            <consortium name="The Broad Institute Genomics Platform"/>
            <consortium name="The Broad Institute Genome Sequencing Center for Infectious Disease"/>
            <person name="Wu L."/>
            <person name="Ma J."/>
        </authorList>
    </citation>
    <scope>NUCLEOTIDE SEQUENCE [LARGE SCALE GENOMIC DNA]</scope>
    <source>
        <strain evidence="5">CCUG 39402</strain>
    </source>
</reference>
<name>A0ABW1TR83_9BURK</name>
<keyword evidence="2" id="KW-0812">Transmembrane</keyword>
<evidence type="ECO:0000313" key="5">
    <source>
        <dbReference type="Proteomes" id="UP001596270"/>
    </source>
</evidence>
<keyword evidence="2" id="KW-1134">Transmembrane beta strand</keyword>
<comment type="similarity">
    <text evidence="1 2">Belongs to the outer membrane factor (OMF) (TC 1.B.17) family.</text>
</comment>
<dbReference type="Gene3D" id="1.20.1600.10">
    <property type="entry name" value="Outer membrane efflux proteins (OEP)"/>
    <property type="match status" value="1"/>
</dbReference>
<feature type="coiled-coil region" evidence="3">
    <location>
        <begin position="73"/>
        <end position="100"/>
    </location>
</feature>
<organism evidence="4 5">
    <name type="scientific">Polaromonas aquatica</name>
    <dbReference type="NCBI Taxonomy" id="332657"/>
    <lineage>
        <taxon>Bacteria</taxon>
        <taxon>Pseudomonadati</taxon>
        <taxon>Pseudomonadota</taxon>
        <taxon>Betaproteobacteria</taxon>
        <taxon>Burkholderiales</taxon>
        <taxon>Comamonadaceae</taxon>
        <taxon>Polaromonas</taxon>
    </lineage>
</organism>
<proteinExistence type="inferred from homology"/>
<dbReference type="InterPro" id="IPR003423">
    <property type="entry name" value="OMP_efflux"/>
</dbReference>
<dbReference type="Gene3D" id="2.20.200.10">
    <property type="entry name" value="Outer membrane efflux proteins (OEP)"/>
    <property type="match status" value="1"/>
</dbReference>
<comment type="caution">
    <text evidence="4">The sequence shown here is derived from an EMBL/GenBank/DDBJ whole genome shotgun (WGS) entry which is preliminary data.</text>
</comment>
<dbReference type="InterPro" id="IPR010131">
    <property type="entry name" value="MdtP/NodT-like"/>
</dbReference>
<keyword evidence="2" id="KW-0449">Lipoprotein</keyword>
<dbReference type="PANTHER" id="PTHR30203">
    <property type="entry name" value="OUTER MEMBRANE CATION EFFLUX PROTEIN"/>
    <property type="match status" value="1"/>
</dbReference>
<evidence type="ECO:0000256" key="2">
    <source>
        <dbReference type="RuleBase" id="RU362097"/>
    </source>
</evidence>
<keyword evidence="3" id="KW-0175">Coiled coil</keyword>
<dbReference type="Pfam" id="PF02321">
    <property type="entry name" value="OEP"/>
    <property type="match status" value="2"/>
</dbReference>
<protein>
    <submittedName>
        <fullName evidence="4">Efflux transporter outer membrane subunit</fullName>
    </submittedName>
</protein>
<accession>A0ABW1TR83</accession>
<evidence type="ECO:0000256" key="3">
    <source>
        <dbReference type="SAM" id="Coils"/>
    </source>
</evidence>
<dbReference type="PANTHER" id="PTHR30203:SF33">
    <property type="entry name" value="BLR4455 PROTEIN"/>
    <property type="match status" value="1"/>
</dbReference>
<keyword evidence="5" id="KW-1185">Reference proteome</keyword>
<dbReference type="NCBIfam" id="TIGR01845">
    <property type="entry name" value="outer_NodT"/>
    <property type="match status" value="1"/>
</dbReference>
<dbReference type="SUPFAM" id="SSF56954">
    <property type="entry name" value="Outer membrane efflux proteins (OEP)"/>
    <property type="match status" value="1"/>
</dbReference>
<dbReference type="Proteomes" id="UP001596270">
    <property type="component" value="Unassembled WGS sequence"/>
</dbReference>
<dbReference type="RefSeq" id="WP_371434395.1">
    <property type="nucleotide sequence ID" value="NZ_JBHSRS010000002.1"/>
</dbReference>
<comment type="subcellular location">
    <subcellularLocation>
        <location evidence="2">Cell membrane</location>
        <topology evidence="2">Lipid-anchor</topology>
    </subcellularLocation>
</comment>
<evidence type="ECO:0000313" key="4">
    <source>
        <dbReference type="EMBL" id="MFC6279790.1"/>
    </source>
</evidence>